<evidence type="ECO:0000256" key="1">
    <source>
        <dbReference type="SAM" id="MobiDB-lite"/>
    </source>
</evidence>
<dbReference type="Proteomes" id="UP001500729">
    <property type="component" value="Unassembled WGS sequence"/>
</dbReference>
<comment type="caution">
    <text evidence="2">The sequence shown here is derived from an EMBL/GenBank/DDBJ whole genome shotgun (WGS) entry which is preliminary data.</text>
</comment>
<evidence type="ECO:0008006" key="4">
    <source>
        <dbReference type="Google" id="ProtNLM"/>
    </source>
</evidence>
<proteinExistence type="predicted"/>
<evidence type="ECO:0000313" key="2">
    <source>
        <dbReference type="EMBL" id="GAA0523058.1"/>
    </source>
</evidence>
<dbReference type="EMBL" id="BAAAGS010000012">
    <property type="protein sequence ID" value="GAA0523058.1"/>
    <property type="molecule type" value="Genomic_DNA"/>
</dbReference>
<accession>A0ABP3MM10</accession>
<keyword evidence="3" id="KW-1185">Reference proteome</keyword>
<protein>
    <recommendedName>
        <fullName evidence="4">Excreted virulence factor EspC (Type VII ESX diderm)</fullName>
    </recommendedName>
</protein>
<organism evidence="2 3">
    <name type="scientific">Saccharopolyspora erythraea</name>
    <name type="common">Streptomyces erythraeus</name>
    <dbReference type="NCBI Taxonomy" id="1836"/>
    <lineage>
        <taxon>Bacteria</taxon>
        <taxon>Bacillati</taxon>
        <taxon>Actinomycetota</taxon>
        <taxon>Actinomycetes</taxon>
        <taxon>Pseudonocardiales</taxon>
        <taxon>Pseudonocardiaceae</taxon>
        <taxon>Saccharopolyspora</taxon>
    </lineage>
</organism>
<evidence type="ECO:0000313" key="3">
    <source>
        <dbReference type="Proteomes" id="UP001500729"/>
    </source>
</evidence>
<feature type="compositionally biased region" description="Basic and acidic residues" evidence="1">
    <location>
        <begin position="122"/>
        <end position="134"/>
    </location>
</feature>
<name>A0ABP3MM10_SACER</name>
<gene>
    <name evidence="2" type="ORF">GCM10009533_22840</name>
</gene>
<feature type="region of interest" description="Disordered" evidence="1">
    <location>
        <begin position="122"/>
        <end position="141"/>
    </location>
</feature>
<dbReference type="Gene3D" id="1.10.287.1060">
    <property type="entry name" value="ESAT-6-like"/>
    <property type="match status" value="1"/>
</dbReference>
<sequence length="141" mass="15388">MEGAPLTTGMEGFAQQAGALAGQAQGLRAAVDSGHLVMDPEAAERVAKVYDDKADKVRTKVARAQELIVNGAYGDCFIGRSMEKKFNEKVRGTEGDPDAGLIQILRKMETILRNMAQAYRDSAKEMRNTDEESARNLGRKI</sequence>
<reference evidence="3" key="1">
    <citation type="journal article" date="2019" name="Int. J. Syst. Evol. Microbiol.">
        <title>The Global Catalogue of Microorganisms (GCM) 10K type strain sequencing project: providing services to taxonomists for standard genome sequencing and annotation.</title>
        <authorList>
            <consortium name="The Broad Institute Genomics Platform"/>
            <consortium name="The Broad Institute Genome Sequencing Center for Infectious Disease"/>
            <person name="Wu L."/>
            <person name="Ma J."/>
        </authorList>
    </citation>
    <scope>NUCLEOTIDE SEQUENCE [LARGE SCALE GENOMIC DNA]</scope>
    <source>
        <strain evidence="3">JCM 10303</strain>
    </source>
</reference>